<dbReference type="InterPro" id="IPR011527">
    <property type="entry name" value="ABC1_TM_dom"/>
</dbReference>
<evidence type="ECO:0000313" key="12">
    <source>
        <dbReference type="Proteomes" id="UP001500266"/>
    </source>
</evidence>
<feature type="transmembrane region" description="Helical" evidence="8">
    <location>
        <begin position="166"/>
        <end position="183"/>
    </location>
</feature>
<evidence type="ECO:0000256" key="2">
    <source>
        <dbReference type="ARBA" id="ARBA00022692"/>
    </source>
</evidence>
<protein>
    <submittedName>
        <fullName evidence="11">ABC transporter ATP-binding protein</fullName>
    </submittedName>
</protein>
<dbReference type="PANTHER" id="PTHR24221:SF654">
    <property type="entry name" value="ATP-BINDING CASSETTE SUB-FAMILY B MEMBER 6"/>
    <property type="match status" value="1"/>
</dbReference>
<dbReference type="Pfam" id="PF00005">
    <property type="entry name" value="ABC_tran"/>
    <property type="match status" value="1"/>
</dbReference>
<evidence type="ECO:0000256" key="1">
    <source>
        <dbReference type="ARBA" id="ARBA00004651"/>
    </source>
</evidence>
<comment type="subcellular location">
    <subcellularLocation>
        <location evidence="1">Cell membrane</location>
        <topology evidence="1">Multi-pass membrane protein</topology>
    </subcellularLocation>
</comment>
<dbReference type="Gene3D" id="3.40.50.300">
    <property type="entry name" value="P-loop containing nucleotide triphosphate hydrolases"/>
    <property type="match status" value="1"/>
</dbReference>
<dbReference type="Gene3D" id="1.20.1560.10">
    <property type="entry name" value="ABC transporter type 1, transmembrane domain"/>
    <property type="match status" value="1"/>
</dbReference>
<keyword evidence="3" id="KW-0547">Nucleotide-binding</keyword>
<feature type="domain" description="ABC transporter" evidence="9">
    <location>
        <begin position="428"/>
        <end position="663"/>
    </location>
</feature>
<name>A0ABP7ZFT8_9ACTN</name>
<dbReference type="CDD" id="cd18550">
    <property type="entry name" value="ABC_6TM_exporter_like"/>
    <property type="match status" value="1"/>
</dbReference>
<evidence type="ECO:0000256" key="3">
    <source>
        <dbReference type="ARBA" id="ARBA00022741"/>
    </source>
</evidence>
<dbReference type="SUPFAM" id="SSF90123">
    <property type="entry name" value="ABC transporter transmembrane region"/>
    <property type="match status" value="1"/>
</dbReference>
<dbReference type="InterPro" id="IPR003439">
    <property type="entry name" value="ABC_transporter-like_ATP-bd"/>
</dbReference>
<feature type="transmembrane region" description="Helical" evidence="8">
    <location>
        <begin position="268"/>
        <end position="289"/>
    </location>
</feature>
<dbReference type="PROSITE" id="PS00211">
    <property type="entry name" value="ABC_TRANSPORTER_1"/>
    <property type="match status" value="1"/>
</dbReference>
<evidence type="ECO:0000256" key="7">
    <source>
        <dbReference type="SAM" id="MobiDB-lite"/>
    </source>
</evidence>
<dbReference type="PROSITE" id="PS50929">
    <property type="entry name" value="ABC_TM1F"/>
    <property type="match status" value="1"/>
</dbReference>
<dbReference type="GO" id="GO:0005524">
    <property type="term" value="F:ATP binding"/>
    <property type="evidence" value="ECO:0007669"/>
    <property type="project" value="UniProtKB-KW"/>
</dbReference>
<dbReference type="InterPro" id="IPR036640">
    <property type="entry name" value="ABC1_TM_sf"/>
</dbReference>
<dbReference type="InterPro" id="IPR027417">
    <property type="entry name" value="P-loop_NTPase"/>
</dbReference>
<dbReference type="EMBL" id="BAABDO010000142">
    <property type="protein sequence ID" value="GAA4156375.1"/>
    <property type="molecule type" value="Genomic_DNA"/>
</dbReference>
<keyword evidence="6 8" id="KW-0472">Membrane</keyword>
<evidence type="ECO:0000256" key="4">
    <source>
        <dbReference type="ARBA" id="ARBA00022840"/>
    </source>
</evidence>
<feature type="transmembrane region" description="Helical" evidence="8">
    <location>
        <begin position="83"/>
        <end position="104"/>
    </location>
</feature>
<evidence type="ECO:0000259" key="10">
    <source>
        <dbReference type="PROSITE" id="PS50929"/>
    </source>
</evidence>
<comment type="caution">
    <text evidence="11">The sequence shown here is derived from an EMBL/GenBank/DDBJ whole genome shotgun (WGS) entry which is preliminary data.</text>
</comment>
<evidence type="ECO:0000256" key="8">
    <source>
        <dbReference type="SAM" id="Phobius"/>
    </source>
</evidence>
<dbReference type="Pfam" id="PF00664">
    <property type="entry name" value="ABC_membrane"/>
    <property type="match status" value="1"/>
</dbReference>
<keyword evidence="4 11" id="KW-0067">ATP-binding</keyword>
<feature type="domain" description="ABC transmembrane type-1" evidence="10">
    <location>
        <begin position="48"/>
        <end position="332"/>
    </location>
</feature>
<dbReference type="Proteomes" id="UP001500266">
    <property type="component" value="Unassembled WGS sequence"/>
</dbReference>
<evidence type="ECO:0000256" key="6">
    <source>
        <dbReference type="ARBA" id="ARBA00023136"/>
    </source>
</evidence>
<keyword evidence="5 8" id="KW-1133">Transmembrane helix</keyword>
<dbReference type="PROSITE" id="PS50893">
    <property type="entry name" value="ABC_TRANSPORTER_2"/>
    <property type="match status" value="1"/>
</dbReference>
<gene>
    <name evidence="11" type="ORF">GCM10022416_57510</name>
</gene>
<proteinExistence type="predicted"/>
<dbReference type="PANTHER" id="PTHR24221">
    <property type="entry name" value="ATP-BINDING CASSETTE SUB-FAMILY B"/>
    <property type="match status" value="1"/>
</dbReference>
<reference evidence="12" key="1">
    <citation type="journal article" date="2019" name="Int. J. Syst. Evol. Microbiol.">
        <title>The Global Catalogue of Microorganisms (GCM) 10K type strain sequencing project: providing services to taxonomists for standard genome sequencing and annotation.</title>
        <authorList>
            <consortium name="The Broad Institute Genomics Platform"/>
            <consortium name="The Broad Institute Genome Sequencing Center for Infectious Disease"/>
            <person name="Wu L."/>
            <person name="Ma J."/>
        </authorList>
    </citation>
    <scope>NUCLEOTIDE SEQUENCE [LARGE SCALE GENOMIC DNA]</scope>
    <source>
        <strain evidence="12">JCM 17316</strain>
    </source>
</reference>
<accession>A0ABP7ZFT8</accession>
<feature type="region of interest" description="Disordered" evidence="7">
    <location>
        <begin position="370"/>
        <end position="397"/>
    </location>
</feature>
<dbReference type="InterPro" id="IPR003593">
    <property type="entry name" value="AAA+_ATPase"/>
</dbReference>
<evidence type="ECO:0000256" key="5">
    <source>
        <dbReference type="ARBA" id="ARBA00022989"/>
    </source>
</evidence>
<organism evidence="11 12">
    <name type="scientific">Actinomadura keratinilytica</name>
    <dbReference type="NCBI Taxonomy" id="547461"/>
    <lineage>
        <taxon>Bacteria</taxon>
        <taxon>Bacillati</taxon>
        <taxon>Actinomycetota</taxon>
        <taxon>Actinomycetes</taxon>
        <taxon>Streptosporangiales</taxon>
        <taxon>Thermomonosporaceae</taxon>
        <taxon>Actinomadura</taxon>
    </lineage>
</organism>
<dbReference type="InterPro" id="IPR017871">
    <property type="entry name" value="ABC_transporter-like_CS"/>
</dbReference>
<keyword evidence="2 8" id="KW-0812">Transmembrane</keyword>
<dbReference type="SUPFAM" id="SSF52540">
    <property type="entry name" value="P-loop containing nucleoside triphosphate hydrolases"/>
    <property type="match status" value="1"/>
</dbReference>
<evidence type="ECO:0000259" key="9">
    <source>
        <dbReference type="PROSITE" id="PS50893"/>
    </source>
</evidence>
<dbReference type="InterPro" id="IPR039421">
    <property type="entry name" value="Type_1_exporter"/>
</dbReference>
<evidence type="ECO:0000313" key="11">
    <source>
        <dbReference type="EMBL" id="GAA4156375.1"/>
    </source>
</evidence>
<feature type="transmembrane region" description="Helical" evidence="8">
    <location>
        <begin position="43"/>
        <end position="63"/>
    </location>
</feature>
<feature type="transmembrane region" description="Helical" evidence="8">
    <location>
        <begin position="189"/>
        <end position="206"/>
    </location>
</feature>
<keyword evidence="12" id="KW-1185">Reference proteome</keyword>
<sequence length="684" mass="73375">MGMPGMPGNGWQVMASFRRDASVTRQRLKPGTVRRIAGYARPYVRELVLFLMLNALTAGIVVANPLLLKSIIDRGIVQADHAVVVWLAVAVAGLALLEAVLGLAQRWYSARIGEGLIYDLRTQVFGHVQRQPVAFFMRAQTGSLVSRLNNDVIGAQRALTTTLSSVVSNVISLILVLVTMFVLSWQVTLIALLLLPIFILPAKWVGKRLQRVSREQMQLDAEMSSLMTERFNVAGAMLAKLYGRPAEEEENFSQRAARVRDIGVVAAMYGRVFFTALTLVAALATAMVYGVGGVLVVDGRFQLGTLVALATLLTRMYGPLTALSNVHVDVMTALVSFDRVFEVLDLKPLIADRADARPLTLSAAGAGPLVKAGESGDDRKAEQGSGNGRAAPAATARVRAVEGERAAPSIEFDHVSFSYPSAAEVSLASLESIARTDNAPGREVLRDVTFTVPPGRMYALVGPSGAGKSTITHLVSRLYDVSGGAVRIGGHDVRDVTLESLRAQIGVVSQDAHLFHDTIGANMRYARPDATDEEILAALDAAAIGDLVAAMPEGLDTVVGDRGYRLSGGEKQRLAIARLLLKSPSVVVLDEATAHLDSESEAAVQRALSTALAGRTSLVIAHRLSTVREADQILVIDGGRVAERGRHEELLLRGGLYAELYRTQFARQADPAEPTREAERAAAD</sequence>
<dbReference type="SMART" id="SM00382">
    <property type="entry name" value="AAA"/>
    <property type="match status" value="1"/>
</dbReference>